<evidence type="ECO:0000313" key="2">
    <source>
        <dbReference type="Proteomes" id="UP000267376"/>
    </source>
</evidence>
<keyword evidence="2" id="KW-1185">Reference proteome</keyword>
<sequence>MKKALEINSCHACPFKSHKGAFGQVSYVPYCTKSEKTLPYDVNEYKGILIASPKGVIPTSCPLPNWGETHD</sequence>
<name>A0A2I7REN3_9CAUD</name>
<accession>A0A2I7REN3</accession>
<organism evidence="1 2">
    <name type="scientific">Vibrio phage 1.169.O._10N.261.52.B1</name>
    <dbReference type="NCBI Taxonomy" id="1881213"/>
    <lineage>
        <taxon>Viruses</taxon>
        <taxon>Duplodnaviria</taxon>
        <taxon>Heunggongvirae</taxon>
        <taxon>Uroviricota</taxon>
        <taxon>Caudoviricetes</taxon>
        <taxon>Schitoviridae</taxon>
        <taxon>Mukerjeevirus</taxon>
        <taxon>Mukerjeevirus mv52B1</taxon>
    </lineage>
</organism>
<protein>
    <submittedName>
        <fullName evidence="1">Uncharacterized protein</fullName>
    </submittedName>
</protein>
<proteinExistence type="predicted"/>
<dbReference type="Proteomes" id="UP000267376">
    <property type="component" value="Segment"/>
</dbReference>
<reference evidence="1 2" key="1">
    <citation type="submission" date="2017-11" db="EMBL/GenBank/DDBJ databases">
        <title>A major lineage of nontailed dsDNA viruses as unrecognized killers of marine bacteria.</title>
        <authorList>
            <person name="Kauffman K.M."/>
            <person name="Hussain F.A."/>
            <person name="Yang J."/>
            <person name="Arevalo P."/>
            <person name="Brown J.M."/>
            <person name="Chang W.K."/>
            <person name="VanInsberghe D."/>
            <person name="Elsherbini J."/>
            <person name="Cutler M.B."/>
            <person name="Kelly L."/>
            <person name="Polz M.F."/>
        </authorList>
    </citation>
    <scope>NUCLEOTIDE SEQUENCE [LARGE SCALE GENOMIC DNA]</scope>
</reference>
<gene>
    <name evidence="1" type="ORF">NVP1169O_43</name>
</gene>
<dbReference type="EMBL" id="MG592536">
    <property type="protein sequence ID" value="AUR92071.1"/>
    <property type="molecule type" value="Genomic_DNA"/>
</dbReference>
<evidence type="ECO:0000313" key="1">
    <source>
        <dbReference type="EMBL" id="AUR92071.1"/>
    </source>
</evidence>